<evidence type="ECO:0000259" key="1">
    <source>
        <dbReference type="Pfam" id="PF14905"/>
    </source>
</evidence>
<dbReference type="Pfam" id="PF14905">
    <property type="entry name" value="OMP_b-brl_3"/>
    <property type="match status" value="1"/>
</dbReference>
<dbReference type="InterPro" id="IPR041700">
    <property type="entry name" value="OMP_b-brl_3"/>
</dbReference>
<dbReference type="AlphaFoldDB" id="A0A921JIK1"/>
<accession>A0A921JIK1</accession>
<evidence type="ECO:0000313" key="3">
    <source>
        <dbReference type="Proteomes" id="UP000711407"/>
    </source>
</evidence>
<keyword evidence="2" id="KW-0675">Receptor</keyword>
<reference evidence="2" key="2">
    <citation type="submission" date="2021-09" db="EMBL/GenBank/DDBJ databases">
        <authorList>
            <person name="Gilroy R."/>
        </authorList>
    </citation>
    <scope>NUCLEOTIDE SEQUENCE</scope>
    <source>
        <strain evidence="2">4100</strain>
    </source>
</reference>
<dbReference type="Proteomes" id="UP000711407">
    <property type="component" value="Unassembled WGS sequence"/>
</dbReference>
<dbReference type="InterPro" id="IPR008969">
    <property type="entry name" value="CarboxyPept-like_regulatory"/>
</dbReference>
<evidence type="ECO:0000313" key="2">
    <source>
        <dbReference type="EMBL" id="HJE39491.1"/>
    </source>
</evidence>
<protein>
    <submittedName>
        <fullName evidence="2">TonB-dependent receptor family protein</fullName>
    </submittedName>
</protein>
<gene>
    <name evidence="2" type="ORF">K8V47_07035</name>
</gene>
<dbReference type="EMBL" id="DYXT01000036">
    <property type="protein sequence ID" value="HJE39491.1"/>
    <property type="molecule type" value="Genomic_DNA"/>
</dbReference>
<organism evidence="2 3">
    <name type="scientific">Candidatus Amulumruptor caecigallinarius</name>
    <dbReference type="NCBI Taxonomy" id="2109911"/>
    <lineage>
        <taxon>Bacteria</taxon>
        <taxon>Pseudomonadati</taxon>
        <taxon>Bacteroidota</taxon>
        <taxon>Bacteroidia</taxon>
        <taxon>Bacteroidales</taxon>
        <taxon>Muribaculaceae</taxon>
        <taxon>Candidatus Amulumruptor</taxon>
    </lineage>
</organism>
<dbReference type="SUPFAM" id="SSF49464">
    <property type="entry name" value="Carboxypeptidase regulatory domain-like"/>
    <property type="match status" value="1"/>
</dbReference>
<dbReference type="SUPFAM" id="SSF56935">
    <property type="entry name" value="Porins"/>
    <property type="match status" value="1"/>
</dbReference>
<reference evidence="2" key="1">
    <citation type="journal article" date="2021" name="PeerJ">
        <title>Extensive microbial diversity within the chicken gut microbiome revealed by metagenomics and culture.</title>
        <authorList>
            <person name="Gilroy R."/>
            <person name="Ravi A."/>
            <person name="Getino M."/>
            <person name="Pursley I."/>
            <person name="Horton D.L."/>
            <person name="Alikhan N.F."/>
            <person name="Baker D."/>
            <person name="Gharbi K."/>
            <person name="Hall N."/>
            <person name="Watson M."/>
            <person name="Adriaenssens E.M."/>
            <person name="Foster-Nyarko E."/>
            <person name="Jarju S."/>
            <person name="Secka A."/>
            <person name="Antonio M."/>
            <person name="Oren A."/>
            <person name="Chaudhuri R.R."/>
            <person name="La Ragione R."/>
            <person name="Hildebrand F."/>
            <person name="Pallen M.J."/>
        </authorList>
    </citation>
    <scope>NUCLEOTIDE SEQUENCE</scope>
    <source>
        <strain evidence="2">4100</strain>
    </source>
</reference>
<feature type="domain" description="Outer membrane protein beta-barrel" evidence="1">
    <location>
        <begin position="365"/>
        <end position="694"/>
    </location>
</feature>
<dbReference type="Gene3D" id="2.60.40.1120">
    <property type="entry name" value="Carboxypeptidase-like, regulatory domain"/>
    <property type="match status" value="1"/>
</dbReference>
<proteinExistence type="predicted"/>
<comment type="caution">
    <text evidence="2">The sequence shown here is derived from an EMBL/GenBank/DDBJ whole genome shotgun (WGS) entry which is preliminary data.</text>
</comment>
<sequence length="739" mass="83771">MLEGFAQVSGRVVDSQDGMPLVGAAIQVYGRDSLLLSKIATGADGDFFSSENPQRVSTLKVTYLGYDSTVVHTAGRSDIGVIKLSPSSVVLSSVTVTADAHPQNAYSETFLISDSIRSSANSAAMMIGNLPGFKVNWISENISIGSDQNVPIIVNGREMGFQYAKSINPKRIKTIQVQRFPPGQYSDYPILINIELFDNYVGWDVSGNAVGMLSLRNRHSNSEAVSVDGTLSATGWNTYMSAAYKRKQGYEASSYIRDIAGKYVEETSPIDRENPNIGIHADEYSLSVGADRRFGDRHLLSLQTWGDFIDNEGEDYYDMTDGTHLINRDNYKSINSITGLFYRGRLADRVQIRSTLIYNYYNIDETRTFIDAADISQSDIDGHKHYLFFSGDGIFSISDKWEATLGYNYTWRKYNSTDNANPAEQFLSKENRNKLDATVSFSPSRTFNIRAGGSMLNISNRQNDITSNHTSWLPRVQLYWRPLTWATVNAVYLNDIYYPNLDQLSTSSWQISSHLIQTGNPDLRSKIMHYVNARLTILDWLTLQYMWRRSNNDIVEWYEPISPEVVRKTFVNCDYLHQYAGLSVDKNLGKGFNLNFVGNYQWYKRWTAGTENNGRTWYGDITATWAIGKTDLTLLCEYFIRHDMEPLPQGKRYNQQENLVVGFNYPFCKGRLSLSGLLSIPVNAIDKRTYTKIDIPGFKYETYGDDRINSFVAKINLRYNFGRGKAKRSSNAYITDTEK</sequence>
<name>A0A921JIK1_9BACT</name>
<dbReference type="Pfam" id="PF13620">
    <property type="entry name" value="CarboxypepD_reg"/>
    <property type="match status" value="1"/>
</dbReference>